<gene>
    <name evidence="3" type="ORF">PCOR1329_LOCUS33076</name>
</gene>
<reference evidence="3" key="1">
    <citation type="submission" date="2023-10" db="EMBL/GenBank/DDBJ databases">
        <authorList>
            <person name="Chen Y."/>
            <person name="Shah S."/>
            <person name="Dougan E. K."/>
            <person name="Thang M."/>
            <person name="Chan C."/>
        </authorList>
    </citation>
    <scope>NUCLEOTIDE SEQUENCE [LARGE SCALE GENOMIC DNA]</scope>
</reference>
<dbReference type="Gene3D" id="1.20.58.80">
    <property type="entry name" value="Phosphotransferase system, lactose/cellobiose-type IIA subunit"/>
    <property type="match status" value="1"/>
</dbReference>
<dbReference type="SUPFAM" id="SSF116846">
    <property type="entry name" value="MIT domain"/>
    <property type="match status" value="1"/>
</dbReference>
<sequence length="330" mass="34609">APPPALSRPGPRRRRRHTRGPAPPHAARGPSGPTCSGGPLRAAPAPMATEVPPPKCAWLAAEGLRLEARAAELDRAGSATEATFQHQRAAAKLAEAAALCPGDHPDGPTLSAFSAQVSLRAVYLQSLGGGTAGAPLEDHVGEVPSLAMDLSSAEQPAEETVPTLLARGGASGATAPLTEEGYQLVLALGSGEQTKAFVLRVLDAGGRRPRAGAEAQLDAFASGSAPPSLADLREAMQVAGWVELSLDPSKDKMEVAVQLEQEAKALDERGLAEEAAQMYDRSLAVFRFVHKYDPRTKNPKIKDMVGKRIDELVERVNRLKEAASPRDAAT</sequence>
<feature type="region of interest" description="Disordered" evidence="1">
    <location>
        <begin position="1"/>
        <end position="50"/>
    </location>
</feature>
<dbReference type="Proteomes" id="UP001189429">
    <property type="component" value="Unassembled WGS sequence"/>
</dbReference>
<evidence type="ECO:0000313" key="4">
    <source>
        <dbReference type="Proteomes" id="UP001189429"/>
    </source>
</evidence>
<dbReference type="InterPro" id="IPR007330">
    <property type="entry name" value="MIT_dom"/>
</dbReference>
<organism evidence="3 4">
    <name type="scientific">Prorocentrum cordatum</name>
    <dbReference type="NCBI Taxonomy" id="2364126"/>
    <lineage>
        <taxon>Eukaryota</taxon>
        <taxon>Sar</taxon>
        <taxon>Alveolata</taxon>
        <taxon>Dinophyceae</taxon>
        <taxon>Prorocentrales</taxon>
        <taxon>Prorocentraceae</taxon>
        <taxon>Prorocentrum</taxon>
    </lineage>
</organism>
<keyword evidence="4" id="KW-1185">Reference proteome</keyword>
<dbReference type="Pfam" id="PF04212">
    <property type="entry name" value="MIT"/>
    <property type="match status" value="1"/>
</dbReference>
<feature type="non-terminal residue" evidence="3">
    <location>
        <position position="1"/>
    </location>
</feature>
<dbReference type="InterPro" id="IPR036181">
    <property type="entry name" value="MIT_dom_sf"/>
</dbReference>
<protein>
    <recommendedName>
        <fullName evidence="2">MIT domain-containing protein</fullName>
    </recommendedName>
</protein>
<evidence type="ECO:0000259" key="2">
    <source>
        <dbReference type="Pfam" id="PF04212"/>
    </source>
</evidence>
<comment type="caution">
    <text evidence="3">The sequence shown here is derived from an EMBL/GenBank/DDBJ whole genome shotgun (WGS) entry which is preliminary data.</text>
</comment>
<feature type="compositionally biased region" description="Basic residues" evidence="1">
    <location>
        <begin position="10"/>
        <end position="19"/>
    </location>
</feature>
<name>A0ABN9SW40_9DINO</name>
<evidence type="ECO:0000256" key="1">
    <source>
        <dbReference type="SAM" id="MobiDB-lite"/>
    </source>
</evidence>
<evidence type="ECO:0000313" key="3">
    <source>
        <dbReference type="EMBL" id="CAK0836641.1"/>
    </source>
</evidence>
<dbReference type="EMBL" id="CAUYUJ010013703">
    <property type="protein sequence ID" value="CAK0836641.1"/>
    <property type="molecule type" value="Genomic_DNA"/>
</dbReference>
<accession>A0ABN9SW40</accession>
<proteinExistence type="predicted"/>
<feature type="domain" description="MIT" evidence="2">
    <location>
        <begin position="256"/>
        <end position="321"/>
    </location>
</feature>